<gene>
    <name evidence="3" type="ORF">C7C46_30535</name>
</gene>
<dbReference type="PROSITE" id="PS50927">
    <property type="entry name" value="BULB_LECTIN"/>
    <property type="match status" value="2"/>
</dbReference>
<organism evidence="3 4">
    <name type="scientific">Streptomyces tateyamensis</name>
    <dbReference type="NCBI Taxonomy" id="565073"/>
    <lineage>
        <taxon>Bacteria</taxon>
        <taxon>Bacillati</taxon>
        <taxon>Actinomycetota</taxon>
        <taxon>Actinomycetes</taxon>
        <taxon>Kitasatosporales</taxon>
        <taxon>Streptomycetaceae</taxon>
        <taxon>Streptomyces</taxon>
    </lineage>
</organism>
<evidence type="ECO:0000313" key="4">
    <source>
        <dbReference type="Proteomes" id="UP000248039"/>
    </source>
</evidence>
<comment type="caution">
    <text evidence="3">The sequence shown here is derived from an EMBL/GenBank/DDBJ whole genome shotgun (WGS) entry which is preliminary data.</text>
</comment>
<accession>A0A2V4MXE9</accession>
<dbReference type="EMBL" id="PYBW01000155">
    <property type="protein sequence ID" value="PYC67045.1"/>
    <property type="molecule type" value="Genomic_DNA"/>
</dbReference>
<dbReference type="Gene3D" id="2.90.10.10">
    <property type="entry name" value="Bulb-type lectin domain"/>
    <property type="match status" value="3"/>
</dbReference>
<proteinExistence type="predicted"/>
<feature type="region of interest" description="Disordered" evidence="1">
    <location>
        <begin position="153"/>
        <end position="176"/>
    </location>
</feature>
<dbReference type="RefSeq" id="WP_110673179.1">
    <property type="nucleotide sequence ID" value="NZ_PYBW01000155.1"/>
</dbReference>
<feature type="domain" description="Bulb-type lectin" evidence="2">
    <location>
        <begin position="532"/>
        <end position="651"/>
    </location>
</feature>
<dbReference type="AlphaFoldDB" id="A0A2V4MXE9"/>
<dbReference type="OrthoDB" id="5171321at2"/>
<dbReference type="InterPro" id="IPR001480">
    <property type="entry name" value="Bulb-type_lectin_dom"/>
</dbReference>
<dbReference type="Pfam" id="PF08924">
    <property type="entry name" value="Rv2525c_GlyHyd-like"/>
    <property type="match status" value="1"/>
</dbReference>
<sequence>MTAGLSSLAVPQALAADSSRAVDYRGYHLQVPADWQVVDLAQNPRSCVRFDQHTVYLGTPGADQDCPAHLAGGRTDALLIEPTPAAVPGRPAAPVVEAGAAVPAAVVEAGRSSREIRVQLRGTGLQLTASYGAGEQVVNTLLAGATVTRPAGAAQSGAQSGAPAPAPRAQAAAAPAAATSGTPLTVDIGKGFDACTAPSDTLMNTWKANSPYQSVGIYIGGPAQACGAGNLDAGWVSRQAQAGWSFLPIYVGHQANTKFALQISTDLPTAQQQGQSDAGDAITKLTALGFPAGSTIYNDLENYDSSTSGARSLSYLNGWTSALKQAGYRSGVYSGPYSGLADLSAHYNDSSFARPDVVWAAAWNSNQNTSDAGMGVPAGYWPGANRVHQYLNGDQTWGGVKLNIDADAVSVATQAGGNAMGVGDQLTGGQSLTTSTAPVTLTMQTGGDLVATLKTGGGAQTLWHSNTGGNPGAYAVMQRDGNLVVYRTDGAALWASFTDGNPGATLTVQEDGNVVVYRPGGGPGTGGAVWASGSYAMPATVSGGQGLTAGRWVDAKQTRLAMQADGNLVLYRKSDGAAIWSANTFNNPGAYLSMQTDGNLVLYRSGGSATSNWALWTPNTWGNPGAYFLVQDDGNLVVYRAGGGPAAGGALWASGTVQAG</sequence>
<evidence type="ECO:0000256" key="1">
    <source>
        <dbReference type="SAM" id="MobiDB-lite"/>
    </source>
</evidence>
<dbReference type="InterPro" id="IPR015020">
    <property type="entry name" value="Rv2525c-like_Glyco_Hydro-like"/>
</dbReference>
<dbReference type="SUPFAM" id="SSF51445">
    <property type="entry name" value="(Trans)glycosidases"/>
    <property type="match status" value="1"/>
</dbReference>
<dbReference type="SMART" id="SM00108">
    <property type="entry name" value="B_lectin"/>
    <property type="match status" value="2"/>
</dbReference>
<evidence type="ECO:0000313" key="3">
    <source>
        <dbReference type="EMBL" id="PYC67045.1"/>
    </source>
</evidence>
<reference evidence="3 4" key="1">
    <citation type="submission" date="2018-03" db="EMBL/GenBank/DDBJ databases">
        <title>Bioinformatic expansion and discovery of thiopeptide antibiotics.</title>
        <authorList>
            <person name="Schwalen C.J."/>
            <person name="Hudson G.A."/>
            <person name="Mitchell D.A."/>
        </authorList>
    </citation>
    <scope>NUCLEOTIDE SEQUENCE [LARGE SCALE GENOMIC DNA]</scope>
    <source>
        <strain evidence="3 4">ATCC 21389</strain>
    </source>
</reference>
<dbReference type="SUPFAM" id="SSF51110">
    <property type="entry name" value="alpha-D-mannose-specific plant lectins"/>
    <property type="match status" value="2"/>
</dbReference>
<dbReference type="Proteomes" id="UP000248039">
    <property type="component" value="Unassembled WGS sequence"/>
</dbReference>
<feature type="domain" description="Bulb-type lectin" evidence="2">
    <location>
        <begin position="417"/>
        <end position="529"/>
    </location>
</feature>
<dbReference type="CDD" id="cd00028">
    <property type="entry name" value="B_lectin"/>
    <property type="match status" value="1"/>
</dbReference>
<evidence type="ECO:0000259" key="2">
    <source>
        <dbReference type="PROSITE" id="PS50927"/>
    </source>
</evidence>
<dbReference type="InterPro" id="IPR036426">
    <property type="entry name" value="Bulb-type_lectin_dom_sf"/>
</dbReference>
<name>A0A2V4MXE9_9ACTN</name>
<keyword evidence="4" id="KW-1185">Reference proteome</keyword>
<protein>
    <recommendedName>
        <fullName evidence="2">Bulb-type lectin domain-containing protein</fullName>
    </recommendedName>
</protein>
<dbReference type="Gene3D" id="3.20.20.80">
    <property type="entry name" value="Glycosidases"/>
    <property type="match status" value="1"/>
</dbReference>
<dbReference type="InterPro" id="IPR017853">
    <property type="entry name" value="GH"/>
</dbReference>